<comment type="subcellular location">
    <subcellularLocation>
        <location evidence="1">Cell membrane</location>
        <topology evidence="1">Multi-pass membrane protein</topology>
    </subcellularLocation>
</comment>
<evidence type="ECO:0000259" key="9">
    <source>
        <dbReference type="Pfam" id="PF02687"/>
    </source>
</evidence>
<gene>
    <name evidence="11" type="ORF">GCM10010529_26810</name>
</gene>
<dbReference type="InterPro" id="IPR025857">
    <property type="entry name" value="MacB_PCD"/>
</dbReference>
<dbReference type="PANTHER" id="PTHR43738">
    <property type="entry name" value="ABC TRANSPORTER, MEMBRANE PROTEIN"/>
    <property type="match status" value="1"/>
</dbReference>
<reference evidence="12" key="1">
    <citation type="journal article" date="2019" name="Int. J. Syst. Evol. Microbiol.">
        <title>The Global Catalogue of Microorganisms (GCM) 10K type strain sequencing project: providing services to taxonomists for standard genome sequencing and annotation.</title>
        <authorList>
            <consortium name="The Broad Institute Genomics Platform"/>
            <consortium name="The Broad Institute Genome Sequencing Center for Infectious Disease"/>
            <person name="Wu L."/>
            <person name="Ma J."/>
        </authorList>
    </citation>
    <scope>NUCLEOTIDE SEQUENCE [LARGE SCALE GENOMIC DNA]</scope>
    <source>
        <strain evidence="12">JCM 14309</strain>
    </source>
</reference>
<dbReference type="InterPro" id="IPR051125">
    <property type="entry name" value="ABC-4/HrtB_transporter"/>
</dbReference>
<protein>
    <submittedName>
        <fullName evidence="11">ABC transporter permease</fullName>
    </submittedName>
</protein>
<organism evidence="11 12">
    <name type="scientific">Nesterenkonia aethiopica</name>
    <dbReference type="NCBI Taxonomy" id="269144"/>
    <lineage>
        <taxon>Bacteria</taxon>
        <taxon>Bacillati</taxon>
        <taxon>Actinomycetota</taxon>
        <taxon>Actinomycetes</taxon>
        <taxon>Micrococcales</taxon>
        <taxon>Micrococcaceae</taxon>
        <taxon>Nesterenkonia</taxon>
    </lineage>
</organism>
<evidence type="ECO:0000259" key="10">
    <source>
        <dbReference type="Pfam" id="PF12704"/>
    </source>
</evidence>
<evidence type="ECO:0000256" key="6">
    <source>
        <dbReference type="ARBA" id="ARBA00023136"/>
    </source>
</evidence>
<evidence type="ECO:0000256" key="3">
    <source>
        <dbReference type="ARBA" id="ARBA00022475"/>
    </source>
</evidence>
<accession>A0ABP6M2K7</accession>
<comment type="similarity">
    <text evidence="7">Belongs to the ABC-4 integral membrane protein family.</text>
</comment>
<feature type="domain" description="MacB-like periplasmic core" evidence="10">
    <location>
        <begin position="22"/>
        <end position="212"/>
    </location>
</feature>
<feature type="transmembrane region" description="Helical" evidence="8">
    <location>
        <begin position="321"/>
        <end position="345"/>
    </location>
</feature>
<evidence type="ECO:0000256" key="8">
    <source>
        <dbReference type="SAM" id="Phobius"/>
    </source>
</evidence>
<evidence type="ECO:0000313" key="11">
    <source>
        <dbReference type="EMBL" id="GAA3073518.1"/>
    </source>
</evidence>
<evidence type="ECO:0000256" key="1">
    <source>
        <dbReference type="ARBA" id="ARBA00004651"/>
    </source>
</evidence>
<proteinExistence type="inferred from homology"/>
<comment type="caution">
    <text evidence="11">The sequence shown here is derived from an EMBL/GenBank/DDBJ whole genome shotgun (WGS) entry which is preliminary data.</text>
</comment>
<dbReference type="InterPro" id="IPR003838">
    <property type="entry name" value="ABC3_permease_C"/>
</dbReference>
<keyword evidence="2" id="KW-0813">Transport</keyword>
<evidence type="ECO:0000256" key="7">
    <source>
        <dbReference type="ARBA" id="ARBA00038076"/>
    </source>
</evidence>
<evidence type="ECO:0000256" key="5">
    <source>
        <dbReference type="ARBA" id="ARBA00022989"/>
    </source>
</evidence>
<keyword evidence="12" id="KW-1185">Reference proteome</keyword>
<sequence length="360" mass="37270">MYLALREVRFARGRFALMGTVVALITLLLVMLTGLTSGLARQNVAAIDSLPADRIAFGDDEREPSYTESSVDAEQLETWQQAEGVAHAEPLGISQTTAEAGNAVSVAVIGLAEDSRMTPDGEAAPSVDQTVVSEEISEDLGLTVGDPVTVNGQELTVSAVTPTQWYSHTPVMWTALAQWQELSPRGDADAVGTVLAITAQDDASPTLDEQAVDDAAGTWSMTPTESFDALASYSSENGSLTLMQVMLYLISGLVIAAFLTVWTVQRTRDIAVLKALGASTGYVLRDALAQAAVVLTLGASIGGLAGWAGGLATSGAAPVELTMLTTLAPAAGVLLTGLAAAVLAVRRVTRVDPLLALGGS</sequence>
<dbReference type="Pfam" id="PF12704">
    <property type="entry name" value="MacB_PCD"/>
    <property type="match status" value="1"/>
</dbReference>
<feature type="transmembrane region" description="Helical" evidence="8">
    <location>
        <begin position="245"/>
        <end position="264"/>
    </location>
</feature>
<dbReference type="Proteomes" id="UP001500236">
    <property type="component" value="Unassembled WGS sequence"/>
</dbReference>
<name>A0ABP6M2K7_9MICC</name>
<feature type="domain" description="ABC3 transporter permease C-terminal" evidence="9">
    <location>
        <begin position="245"/>
        <end position="353"/>
    </location>
</feature>
<keyword evidence="5 8" id="KW-1133">Transmembrane helix</keyword>
<dbReference type="PANTHER" id="PTHR43738:SF1">
    <property type="entry name" value="HEMIN TRANSPORT SYSTEM PERMEASE PROTEIN HRTB-RELATED"/>
    <property type="match status" value="1"/>
</dbReference>
<dbReference type="Pfam" id="PF02687">
    <property type="entry name" value="FtsX"/>
    <property type="match status" value="1"/>
</dbReference>
<evidence type="ECO:0000256" key="4">
    <source>
        <dbReference type="ARBA" id="ARBA00022692"/>
    </source>
</evidence>
<keyword evidence="3" id="KW-1003">Cell membrane</keyword>
<evidence type="ECO:0000256" key="2">
    <source>
        <dbReference type="ARBA" id="ARBA00022448"/>
    </source>
</evidence>
<feature type="transmembrane region" description="Helical" evidence="8">
    <location>
        <begin position="287"/>
        <end position="309"/>
    </location>
</feature>
<evidence type="ECO:0000313" key="12">
    <source>
        <dbReference type="Proteomes" id="UP001500236"/>
    </source>
</evidence>
<keyword evidence="6 8" id="KW-0472">Membrane</keyword>
<dbReference type="EMBL" id="BAAAVT010000020">
    <property type="protein sequence ID" value="GAA3073518.1"/>
    <property type="molecule type" value="Genomic_DNA"/>
</dbReference>
<dbReference type="RefSeq" id="WP_070161388.1">
    <property type="nucleotide sequence ID" value="NZ_BAAAVT010000020.1"/>
</dbReference>
<keyword evidence="4 8" id="KW-0812">Transmembrane</keyword>